<accession>A0ABW5I7J6</accession>
<sequence>ALGDAKGALDNAITGIENPAPAIPASAGSGMDAFLGGGAGSGGSQGLAGNVSDVSGAAPPPGNGEAAPVNGGGSGAGGPAHPVFSSAGSDNGPHGANEPPSARFAPDAAAQRGFGQPGAAPDQGESAIGSVPAVGAGGQGVQGGMPMAGMGGMGGMGSGQQPNKERDPQLMLQADRQAWADDDVPDAAALGREDGK</sequence>
<dbReference type="EMBL" id="JBHUKQ010000016">
    <property type="protein sequence ID" value="MFD2485292.1"/>
    <property type="molecule type" value="Genomic_DNA"/>
</dbReference>
<name>A0ABW5I7J6_9PSEU</name>
<organism evidence="2 3">
    <name type="scientific">Amycolatopsis albidoflavus</name>
    <dbReference type="NCBI Taxonomy" id="102226"/>
    <lineage>
        <taxon>Bacteria</taxon>
        <taxon>Bacillati</taxon>
        <taxon>Actinomycetota</taxon>
        <taxon>Actinomycetes</taxon>
        <taxon>Pseudonocardiales</taxon>
        <taxon>Pseudonocardiaceae</taxon>
        <taxon>Amycolatopsis</taxon>
    </lineage>
</organism>
<evidence type="ECO:0000256" key="1">
    <source>
        <dbReference type="SAM" id="MobiDB-lite"/>
    </source>
</evidence>
<reference evidence="3" key="1">
    <citation type="journal article" date="2019" name="Int. J. Syst. Evol. Microbiol.">
        <title>The Global Catalogue of Microorganisms (GCM) 10K type strain sequencing project: providing services to taxonomists for standard genome sequencing and annotation.</title>
        <authorList>
            <consortium name="The Broad Institute Genomics Platform"/>
            <consortium name="The Broad Institute Genome Sequencing Center for Infectious Disease"/>
            <person name="Wu L."/>
            <person name="Ma J."/>
        </authorList>
    </citation>
    <scope>NUCLEOTIDE SEQUENCE [LARGE SCALE GENOMIC DNA]</scope>
    <source>
        <strain evidence="3">CGMCC 4.7638</strain>
    </source>
</reference>
<evidence type="ECO:0000313" key="2">
    <source>
        <dbReference type="EMBL" id="MFD2485292.1"/>
    </source>
</evidence>
<feature type="compositionally biased region" description="Gly residues" evidence="1">
    <location>
        <begin position="149"/>
        <end position="158"/>
    </location>
</feature>
<comment type="caution">
    <text evidence="2">The sequence shown here is derived from an EMBL/GenBank/DDBJ whole genome shotgun (WGS) entry which is preliminary data.</text>
</comment>
<gene>
    <name evidence="2" type="ORF">ACFSUT_33820</name>
</gene>
<dbReference type="Proteomes" id="UP001597542">
    <property type="component" value="Unassembled WGS sequence"/>
</dbReference>
<keyword evidence="3" id="KW-1185">Reference proteome</keyword>
<protein>
    <submittedName>
        <fullName evidence="2">Uncharacterized protein</fullName>
    </submittedName>
</protein>
<evidence type="ECO:0000313" key="3">
    <source>
        <dbReference type="Proteomes" id="UP001597542"/>
    </source>
</evidence>
<proteinExistence type="predicted"/>
<feature type="non-terminal residue" evidence="2">
    <location>
        <position position="1"/>
    </location>
</feature>
<feature type="region of interest" description="Disordered" evidence="1">
    <location>
        <begin position="42"/>
        <end position="196"/>
    </location>
</feature>